<sequence length="100" mass="11175">MGYWDQEPLEGGAKGISYRYGLGTHGQKVTVSFSKFQYFGGYDIGLSYIKPYEENTHVFNGKNSALAIEGTLRFFLSNLTIGVTEETVYASVGWSFNYGF</sequence>
<comment type="caution">
    <text evidence="1">The sequence shown here is derived from an EMBL/GenBank/DDBJ whole genome shotgun (WGS) entry which is preliminary data.</text>
</comment>
<organism evidence="1 2">
    <name type="scientific">Psychrosphaera algicola</name>
    <dbReference type="NCBI Taxonomy" id="3023714"/>
    <lineage>
        <taxon>Bacteria</taxon>
        <taxon>Pseudomonadati</taxon>
        <taxon>Pseudomonadota</taxon>
        <taxon>Gammaproteobacteria</taxon>
        <taxon>Alteromonadales</taxon>
        <taxon>Pseudoalteromonadaceae</taxon>
        <taxon>Psychrosphaera</taxon>
    </lineage>
</organism>
<evidence type="ECO:0000313" key="2">
    <source>
        <dbReference type="Proteomes" id="UP001528411"/>
    </source>
</evidence>
<dbReference type="Proteomes" id="UP001528411">
    <property type="component" value="Unassembled WGS sequence"/>
</dbReference>
<dbReference type="EMBL" id="JAQOMS010000002">
    <property type="protein sequence ID" value="MDC2887661.1"/>
    <property type="molecule type" value="Genomic_DNA"/>
</dbReference>
<evidence type="ECO:0000313" key="1">
    <source>
        <dbReference type="EMBL" id="MDC2887661.1"/>
    </source>
</evidence>
<protein>
    <submittedName>
        <fullName evidence="1">Uncharacterized protein</fullName>
    </submittedName>
</protein>
<accession>A0ABT5FAQ4</accession>
<name>A0ABT5FAQ4_9GAMM</name>
<gene>
    <name evidence="1" type="ORF">PN838_00840</name>
</gene>
<proteinExistence type="predicted"/>
<reference evidence="1 2" key="1">
    <citation type="submission" date="2023-01" db="EMBL/GenBank/DDBJ databases">
        <title>Psychrosphaera sp. nov., isolated from marine algae.</title>
        <authorList>
            <person name="Bayburt H."/>
            <person name="Choi B.J."/>
            <person name="Kim J.M."/>
            <person name="Choi D.G."/>
            <person name="Jeon C.O."/>
        </authorList>
    </citation>
    <scope>NUCLEOTIDE SEQUENCE [LARGE SCALE GENOMIC DNA]</scope>
    <source>
        <strain evidence="1 2">G1-22</strain>
    </source>
</reference>
<dbReference type="RefSeq" id="WP_272179478.1">
    <property type="nucleotide sequence ID" value="NZ_JAQOMS010000002.1"/>
</dbReference>
<keyword evidence="2" id="KW-1185">Reference proteome</keyword>